<evidence type="ECO:0000259" key="4">
    <source>
        <dbReference type="PROSITE" id="PS50126"/>
    </source>
</evidence>
<dbReference type="InterPro" id="IPR022966">
    <property type="entry name" value="RNase_II/R_CS"/>
</dbReference>
<feature type="domain" description="S1 motif" evidence="4">
    <location>
        <begin position="97"/>
        <end position="178"/>
    </location>
</feature>
<dbReference type="PANTHER" id="PTHR23355:SF9">
    <property type="entry name" value="DIS3-LIKE EXONUCLEASE 2"/>
    <property type="match status" value="1"/>
</dbReference>
<dbReference type="CDD" id="cd04471">
    <property type="entry name" value="S1_RNase_R"/>
    <property type="match status" value="1"/>
</dbReference>
<feature type="compositionally biased region" description="Basic residues" evidence="3">
    <location>
        <begin position="194"/>
        <end position="211"/>
    </location>
</feature>
<evidence type="ECO:0000313" key="5">
    <source>
        <dbReference type="EMBL" id="VAX32879.1"/>
    </source>
</evidence>
<dbReference type="GO" id="GO:0016787">
    <property type="term" value="F:hydrolase activity"/>
    <property type="evidence" value="ECO:0007669"/>
    <property type="project" value="UniProtKB-KW"/>
</dbReference>
<dbReference type="InterPro" id="IPR001900">
    <property type="entry name" value="RNase_II/R"/>
</dbReference>
<dbReference type="SMART" id="SM00316">
    <property type="entry name" value="S1"/>
    <property type="match status" value="1"/>
</dbReference>
<feature type="region of interest" description="Disordered" evidence="3">
    <location>
        <begin position="184"/>
        <end position="211"/>
    </location>
</feature>
<gene>
    <name evidence="5" type="ORF">MNBD_NITROSPIRAE01-2243</name>
</gene>
<evidence type="ECO:0000256" key="1">
    <source>
        <dbReference type="ARBA" id="ARBA00022722"/>
    </source>
</evidence>
<sequence>RAMQQARYSAENHGHFGLASEYYTHFTSPIRRYPDLIVHRLLKRIFRAEMPEIEKETWAKKLPEMARHCSERERVAVDAERDVIRRKQAKFMADKVGEKYEGIISGVTSYGLFVQLETYFVEGLAHISSLQGDYYIHDEKRHALIGRNFKRIYRLGQAVRVEVDDVDMEQQKINFRILAAPRRHKLIKAESKPKSKPKTKPKQKKKSRRKS</sequence>
<dbReference type="EMBL" id="UOGF01000098">
    <property type="protein sequence ID" value="VAX32879.1"/>
    <property type="molecule type" value="Genomic_DNA"/>
</dbReference>
<dbReference type="GO" id="GO:0003723">
    <property type="term" value="F:RNA binding"/>
    <property type="evidence" value="ECO:0007669"/>
    <property type="project" value="InterPro"/>
</dbReference>
<proteinExistence type="predicted"/>
<reference evidence="5" key="1">
    <citation type="submission" date="2018-06" db="EMBL/GenBank/DDBJ databases">
        <authorList>
            <person name="Zhirakovskaya E."/>
        </authorList>
    </citation>
    <scope>NUCLEOTIDE SEQUENCE</scope>
</reference>
<name>A0A3B1CSA6_9ZZZZ</name>
<dbReference type="SUPFAM" id="SSF50249">
    <property type="entry name" value="Nucleic acid-binding proteins"/>
    <property type="match status" value="2"/>
</dbReference>
<dbReference type="InterPro" id="IPR003029">
    <property type="entry name" value="S1_domain"/>
</dbReference>
<dbReference type="PROSITE" id="PS50126">
    <property type="entry name" value="S1"/>
    <property type="match status" value="1"/>
</dbReference>
<protein>
    <submittedName>
        <fullName evidence="5">3'-to-5' exoribonuclease RNase R</fullName>
    </submittedName>
</protein>
<evidence type="ECO:0000256" key="3">
    <source>
        <dbReference type="SAM" id="MobiDB-lite"/>
    </source>
</evidence>
<dbReference type="PANTHER" id="PTHR23355">
    <property type="entry name" value="RIBONUCLEASE"/>
    <property type="match status" value="1"/>
</dbReference>
<dbReference type="Gene3D" id="2.40.50.140">
    <property type="entry name" value="Nucleic acid-binding proteins"/>
    <property type="match status" value="1"/>
</dbReference>
<accession>A0A3B1CSA6</accession>
<dbReference type="InterPro" id="IPR012340">
    <property type="entry name" value="NA-bd_OB-fold"/>
</dbReference>
<dbReference type="GO" id="GO:0004540">
    <property type="term" value="F:RNA nuclease activity"/>
    <property type="evidence" value="ECO:0007669"/>
    <property type="project" value="InterPro"/>
</dbReference>
<dbReference type="Pfam" id="PF00575">
    <property type="entry name" value="S1"/>
    <property type="match status" value="1"/>
</dbReference>
<dbReference type="InterPro" id="IPR050180">
    <property type="entry name" value="RNR_Ribonuclease"/>
</dbReference>
<dbReference type="GO" id="GO:0005829">
    <property type="term" value="C:cytosol"/>
    <property type="evidence" value="ECO:0007669"/>
    <property type="project" value="TreeGrafter"/>
</dbReference>
<feature type="non-terminal residue" evidence="5">
    <location>
        <position position="1"/>
    </location>
</feature>
<evidence type="ECO:0000256" key="2">
    <source>
        <dbReference type="ARBA" id="ARBA00022801"/>
    </source>
</evidence>
<keyword evidence="2" id="KW-0378">Hydrolase</keyword>
<dbReference type="AlphaFoldDB" id="A0A3B1CSA6"/>
<dbReference type="GO" id="GO:0006402">
    <property type="term" value="P:mRNA catabolic process"/>
    <property type="evidence" value="ECO:0007669"/>
    <property type="project" value="TreeGrafter"/>
</dbReference>
<dbReference type="Pfam" id="PF00773">
    <property type="entry name" value="RNB"/>
    <property type="match status" value="1"/>
</dbReference>
<organism evidence="5">
    <name type="scientific">hydrothermal vent metagenome</name>
    <dbReference type="NCBI Taxonomy" id="652676"/>
    <lineage>
        <taxon>unclassified sequences</taxon>
        <taxon>metagenomes</taxon>
        <taxon>ecological metagenomes</taxon>
    </lineage>
</organism>
<keyword evidence="1" id="KW-0540">Nuclease</keyword>
<dbReference type="PROSITE" id="PS01175">
    <property type="entry name" value="RIBONUCLEASE_II"/>
    <property type="match status" value="1"/>
</dbReference>